<organism evidence="2">
    <name type="scientific">marine metagenome</name>
    <dbReference type="NCBI Taxonomy" id="408172"/>
    <lineage>
        <taxon>unclassified sequences</taxon>
        <taxon>metagenomes</taxon>
        <taxon>ecological metagenomes</taxon>
    </lineage>
</organism>
<dbReference type="InterPro" id="IPR036188">
    <property type="entry name" value="FAD/NAD-bd_sf"/>
</dbReference>
<gene>
    <name evidence="2" type="ORF">METZ01_LOCUS58049</name>
</gene>
<reference evidence="2" key="1">
    <citation type="submission" date="2018-05" db="EMBL/GenBank/DDBJ databases">
        <authorList>
            <person name="Lanie J.A."/>
            <person name="Ng W.-L."/>
            <person name="Kazmierczak K.M."/>
            <person name="Andrzejewski T.M."/>
            <person name="Davidsen T.M."/>
            <person name="Wayne K.J."/>
            <person name="Tettelin H."/>
            <person name="Glass J.I."/>
            <person name="Rusch D."/>
            <person name="Podicherti R."/>
            <person name="Tsui H.-C.T."/>
            <person name="Winkler M.E."/>
        </authorList>
    </citation>
    <scope>NUCLEOTIDE SEQUENCE</scope>
</reference>
<dbReference type="SUPFAM" id="SSF51905">
    <property type="entry name" value="FAD/NAD(P)-binding domain"/>
    <property type="match status" value="1"/>
</dbReference>
<feature type="domain" description="FAD dependent oxidoreductase" evidence="1">
    <location>
        <begin position="40"/>
        <end position="401"/>
    </location>
</feature>
<proteinExistence type="predicted"/>
<dbReference type="PANTHER" id="PTHR13847:SF281">
    <property type="entry name" value="FAD DEPENDENT OXIDOREDUCTASE DOMAIN-CONTAINING PROTEIN"/>
    <property type="match status" value="1"/>
</dbReference>
<name>A0A381SMD6_9ZZZZ</name>
<protein>
    <recommendedName>
        <fullName evidence="1">FAD dependent oxidoreductase domain-containing protein</fullName>
    </recommendedName>
</protein>
<sequence>MSLKIQVKNTRHGNPGVSGWYAILPKPEPERVLEEDITADWLVIGAGFAGLAAARRLSQLRENESIVLLDSIRIGEGSSGRNTGFMIDLPHDISTDSYAGAVVQDVLQTRKNRYAIDFAAEAAEEYGFTQEVFNPCGKINAAASESGDRHNREYVEHLKVMGEASTWLDAAEMQRITGSEYYLSGLLTPKTVTIQAAAYTRGFARGMSEKVDIYEKTPVIALKRTNGIWQARTPKGSVKASKVILSVNGHLQSFGFMQSRLMHIFLYASMTRAMSMDEVNKLGGESSWGVAPANPFGSSVRKICGVGGHRILIRNKFHFNSSMEASERDVQKAVRDHDRSFQRRFPMLKALEMEHSWGGRLCLSWNNVPVFGELKKNMFAACCQNGLGVSKGTLSGILAAEYACGFQNPYIEDYLNEAQPNRLPPEPFATIGANAYLNWQEWRAGLEK</sequence>
<dbReference type="Gene3D" id="3.30.9.10">
    <property type="entry name" value="D-Amino Acid Oxidase, subunit A, domain 2"/>
    <property type="match status" value="1"/>
</dbReference>
<dbReference type="EMBL" id="UINC01003311">
    <property type="protein sequence ID" value="SVA05195.1"/>
    <property type="molecule type" value="Genomic_DNA"/>
</dbReference>
<dbReference type="GO" id="GO:0005737">
    <property type="term" value="C:cytoplasm"/>
    <property type="evidence" value="ECO:0007669"/>
    <property type="project" value="TreeGrafter"/>
</dbReference>
<accession>A0A381SMD6</accession>
<dbReference type="Pfam" id="PF01266">
    <property type="entry name" value="DAO"/>
    <property type="match status" value="1"/>
</dbReference>
<evidence type="ECO:0000259" key="1">
    <source>
        <dbReference type="Pfam" id="PF01266"/>
    </source>
</evidence>
<dbReference type="AlphaFoldDB" id="A0A381SMD6"/>
<dbReference type="PANTHER" id="PTHR13847">
    <property type="entry name" value="SARCOSINE DEHYDROGENASE-RELATED"/>
    <property type="match status" value="1"/>
</dbReference>
<dbReference type="InterPro" id="IPR006076">
    <property type="entry name" value="FAD-dep_OxRdtase"/>
</dbReference>
<dbReference type="Gene3D" id="3.50.50.60">
    <property type="entry name" value="FAD/NAD(P)-binding domain"/>
    <property type="match status" value="1"/>
</dbReference>
<evidence type="ECO:0000313" key="2">
    <source>
        <dbReference type="EMBL" id="SVA05195.1"/>
    </source>
</evidence>